<sequence>MTETVAGSELYPPKRPLFGRAVLRRAAIPFLLTLLTLAICASVVIGPSDVTFPDVLALLDASLRGDPAGDGLRNAVIVYDIRLPRTLLGCLVGAGLAVSGAMMQGLFRNPLADPGLIGVSSGAALAAVAAIVLAGSFSLVIPSSLRPHLLPVAAFAGGLLTTILLYAVATRSAQTSITAMLLAGIALGALSGAFTGFMIFRSTDDQLRDFTFWSMGSLGGATWREVIAILPFIALLFAALPFVGNGLNALLLGETDAYHLGFDPQRLKRWIIVLTAAATGSAVAAAGAIGFVGIVVPHMLRMAIGPDHRLLLPACALLGAALLVGADILSRTIVAPAELPIGIVTAIIGAPVFLSILLRRRAVFDF</sequence>
<dbReference type="Proteomes" id="UP000541109">
    <property type="component" value="Unassembled WGS sequence"/>
</dbReference>
<keyword evidence="6 8" id="KW-1133">Transmembrane helix</keyword>
<feature type="transmembrane region" description="Helical" evidence="8">
    <location>
        <begin position="87"/>
        <end position="107"/>
    </location>
</feature>
<dbReference type="GO" id="GO:0005886">
    <property type="term" value="C:plasma membrane"/>
    <property type="evidence" value="ECO:0007669"/>
    <property type="project" value="UniProtKB-SubCell"/>
</dbReference>
<evidence type="ECO:0000313" key="9">
    <source>
        <dbReference type="EMBL" id="MBA5776174.1"/>
    </source>
</evidence>
<evidence type="ECO:0000256" key="1">
    <source>
        <dbReference type="ARBA" id="ARBA00004651"/>
    </source>
</evidence>
<dbReference type="RefSeq" id="WP_182162333.1">
    <property type="nucleotide sequence ID" value="NZ_JACFXV010000038.1"/>
</dbReference>
<gene>
    <name evidence="9" type="ORF">H2509_03445</name>
</gene>
<dbReference type="Pfam" id="PF01032">
    <property type="entry name" value="FecCD"/>
    <property type="match status" value="1"/>
</dbReference>
<feature type="transmembrane region" description="Helical" evidence="8">
    <location>
        <begin position="148"/>
        <end position="169"/>
    </location>
</feature>
<feature type="transmembrane region" description="Helical" evidence="8">
    <location>
        <begin position="119"/>
        <end position="141"/>
    </location>
</feature>
<dbReference type="FunFam" id="1.10.3470.10:FF:000001">
    <property type="entry name" value="Vitamin B12 ABC transporter permease BtuC"/>
    <property type="match status" value="1"/>
</dbReference>
<accession>A0A839AAW9</accession>
<keyword evidence="4" id="KW-1003">Cell membrane</keyword>
<comment type="subcellular location">
    <subcellularLocation>
        <location evidence="1">Cell membrane</location>
        <topology evidence="1">Multi-pass membrane protein</topology>
    </subcellularLocation>
</comment>
<dbReference type="AlphaFoldDB" id="A0A839AAW9"/>
<reference evidence="9 10" key="1">
    <citation type="submission" date="2020-07" db="EMBL/GenBank/DDBJ databases">
        <title>Stappia sp., F7233, whole genome shotgun sequencing project.</title>
        <authorList>
            <person name="Jiang S."/>
            <person name="Liu Z.W."/>
            <person name="Du Z.J."/>
        </authorList>
    </citation>
    <scope>NUCLEOTIDE SEQUENCE [LARGE SCALE GENOMIC DNA]</scope>
    <source>
        <strain evidence="9 10">F7233</strain>
    </source>
</reference>
<evidence type="ECO:0000313" key="10">
    <source>
        <dbReference type="Proteomes" id="UP000541109"/>
    </source>
</evidence>
<dbReference type="EMBL" id="JACFXV010000038">
    <property type="protein sequence ID" value="MBA5776174.1"/>
    <property type="molecule type" value="Genomic_DNA"/>
</dbReference>
<evidence type="ECO:0000256" key="6">
    <source>
        <dbReference type="ARBA" id="ARBA00022989"/>
    </source>
</evidence>
<dbReference type="PANTHER" id="PTHR30472:SF25">
    <property type="entry name" value="ABC TRANSPORTER PERMEASE PROTEIN MJ0876-RELATED"/>
    <property type="match status" value="1"/>
</dbReference>
<keyword evidence="10" id="KW-1185">Reference proteome</keyword>
<comment type="caution">
    <text evidence="9">The sequence shown here is derived from an EMBL/GenBank/DDBJ whole genome shotgun (WGS) entry which is preliminary data.</text>
</comment>
<keyword evidence="3" id="KW-0813">Transport</keyword>
<evidence type="ECO:0000256" key="7">
    <source>
        <dbReference type="ARBA" id="ARBA00023136"/>
    </source>
</evidence>
<dbReference type="InterPro" id="IPR000522">
    <property type="entry name" value="ABC_transptr_permease_BtuC"/>
</dbReference>
<evidence type="ECO:0000256" key="3">
    <source>
        <dbReference type="ARBA" id="ARBA00022448"/>
    </source>
</evidence>
<feature type="transmembrane region" description="Helical" evidence="8">
    <location>
        <begin position="221"/>
        <end position="243"/>
    </location>
</feature>
<feature type="transmembrane region" description="Helical" evidence="8">
    <location>
        <begin position="26"/>
        <end position="46"/>
    </location>
</feature>
<dbReference type="SUPFAM" id="SSF81345">
    <property type="entry name" value="ABC transporter involved in vitamin B12 uptake, BtuC"/>
    <property type="match status" value="1"/>
</dbReference>
<proteinExistence type="inferred from homology"/>
<keyword evidence="5 8" id="KW-0812">Transmembrane</keyword>
<dbReference type="InterPro" id="IPR037294">
    <property type="entry name" value="ABC_BtuC-like"/>
</dbReference>
<keyword evidence="7 8" id="KW-0472">Membrane</keyword>
<dbReference type="GO" id="GO:0033214">
    <property type="term" value="P:siderophore-iron import into cell"/>
    <property type="evidence" value="ECO:0007669"/>
    <property type="project" value="TreeGrafter"/>
</dbReference>
<evidence type="ECO:0000256" key="2">
    <source>
        <dbReference type="ARBA" id="ARBA00007935"/>
    </source>
</evidence>
<dbReference type="GO" id="GO:0022857">
    <property type="term" value="F:transmembrane transporter activity"/>
    <property type="evidence" value="ECO:0007669"/>
    <property type="project" value="InterPro"/>
</dbReference>
<protein>
    <submittedName>
        <fullName evidence="9">Iron ABC transporter permease</fullName>
    </submittedName>
</protein>
<evidence type="ECO:0000256" key="8">
    <source>
        <dbReference type="SAM" id="Phobius"/>
    </source>
</evidence>
<dbReference type="PANTHER" id="PTHR30472">
    <property type="entry name" value="FERRIC ENTEROBACTIN TRANSPORT SYSTEM PERMEASE PROTEIN"/>
    <property type="match status" value="1"/>
</dbReference>
<feature type="transmembrane region" description="Helical" evidence="8">
    <location>
        <begin position="175"/>
        <end position="200"/>
    </location>
</feature>
<evidence type="ECO:0000256" key="4">
    <source>
        <dbReference type="ARBA" id="ARBA00022475"/>
    </source>
</evidence>
<name>A0A839AAW9_9HYPH</name>
<dbReference type="Gene3D" id="1.10.3470.10">
    <property type="entry name" value="ABC transporter involved in vitamin B12 uptake, BtuC"/>
    <property type="match status" value="1"/>
</dbReference>
<feature type="transmembrane region" description="Helical" evidence="8">
    <location>
        <begin position="339"/>
        <end position="358"/>
    </location>
</feature>
<organism evidence="9 10">
    <name type="scientific">Stappia albiluteola</name>
    <dbReference type="NCBI Taxonomy" id="2758565"/>
    <lineage>
        <taxon>Bacteria</taxon>
        <taxon>Pseudomonadati</taxon>
        <taxon>Pseudomonadota</taxon>
        <taxon>Alphaproteobacteria</taxon>
        <taxon>Hyphomicrobiales</taxon>
        <taxon>Stappiaceae</taxon>
        <taxon>Stappia</taxon>
    </lineage>
</organism>
<comment type="similarity">
    <text evidence="2">Belongs to the binding-protein-dependent transport system permease family. FecCD subfamily.</text>
</comment>
<feature type="transmembrane region" description="Helical" evidence="8">
    <location>
        <begin position="270"/>
        <end position="298"/>
    </location>
</feature>
<evidence type="ECO:0000256" key="5">
    <source>
        <dbReference type="ARBA" id="ARBA00022692"/>
    </source>
</evidence>
<dbReference type="CDD" id="cd06550">
    <property type="entry name" value="TM_ABC_iron-siderophores_like"/>
    <property type="match status" value="1"/>
</dbReference>